<dbReference type="EMBL" id="LCZJ02000030">
    <property type="protein sequence ID" value="KTD85120.1"/>
    <property type="molecule type" value="Genomic_DNA"/>
</dbReference>
<keyword evidence="4" id="KW-1185">Reference proteome</keyword>
<feature type="domain" description="YCII-related" evidence="2">
    <location>
        <begin position="11"/>
        <end position="91"/>
    </location>
</feature>
<dbReference type="PANTHER" id="PTHR37828">
    <property type="entry name" value="GSR2449 PROTEIN"/>
    <property type="match status" value="1"/>
</dbReference>
<proteinExistence type="inferred from homology"/>
<sequence>MSEVNPEDICYVILLSPTNQDRRDMEIIRGHVKHLRELDRKGQLVMCGPFSDCPGGMVIIRANSREEAILIAEQDPYVRSGIRSYEVRTWSLSHEGNRHLGIVPPQE</sequence>
<dbReference type="AlphaFoldDB" id="A0A0W1AV34"/>
<reference evidence="3 4" key="1">
    <citation type="journal article" date="2015" name="Int. Biodeterior. Biodegradation">
        <title>Physiological and genetic screening methods for the isolation of methyl tert-butyl ether-degrading bacteria for bioremediation purposes.</title>
        <authorList>
            <person name="Guisado I.M."/>
            <person name="Purswani J."/>
            <person name="Gonzalez Lopez J."/>
            <person name="Pozo C."/>
        </authorList>
    </citation>
    <scope>NUCLEOTIDE SEQUENCE [LARGE SCALE GENOMIC DNA]</scope>
    <source>
        <strain evidence="3 4">SH7</strain>
    </source>
</reference>
<dbReference type="Proteomes" id="UP000054709">
    <property type="component" value="Unassembled WGS sequence"/>
</dbReference>
<dbReference type="SUPFAM" id="SSF54909">
    <property type="entry name" value="Dimeric alpha+beta barrel"/>
    <property type="match status" value="1"/>
</dbReference>
<organism evidence="3 4">
    <name type="scientific">Paenibacillus etheri</name>
    <dbReference type="NCBI Taxonomy" id="1306852"/>
    <lineage>
        <taxon>Bacteria</taxon>
        <taxon>Bacillati</taxon>
        <taxon>Bacillota</taxon>
        <taxon>Bacilli</taxon>
        <taxon>Bacillales</taxon>
        <taxon>Paenibacillaceae</taxon>
        <taxon>Paenibacillus</taxon>
    </lineage>
</organism>
<gene>
    <name evidence="3" type="ORF">UQ64_22195</name>
</gene>
<dbReference type="Pfam" id="PF03795">
    <property type="entry name" value="YCII"/>
    <property type="match status" value="1"/>
</dbReference>
<dbReference type="InterPro" id="IPR011008">
    <property type="entry name" value="Dimeric_a/b-barrel"/>
</dbReference>
<dbReference type="Gene3D" id="3.30.70.1060">
    <property type="entry name" value="Dimeric alpha+beta barrel"/>
    <property type="match status" value="1"/>
</dbReference>
<evidence type="ECO:0000256" key="1">
    <source>
        <dbReference type="ARBA" id="ARBA00007689"/>
    </source>
</evidence>
<evidence type="ECO:0000259" key="2">
    <source>
        <dbReference type="Pfam" id="PF03795"/>
    </source>
</evidence>
<dbReference type="RefSeq" id="WP_060625123.1">
    <property type="nucleotide sequence ID" value="NZ_LCZJ02000030.1"/>
</dbReference>
<dbReference type="InterPro" id="IPR005545">
    <property type="entry name" value="YCII"/>
</dbReference>
<name>A0A0W1AV34_9BACL</name>
<dbReference type="PANTHER" id="PTHR37828:SF1">
    <property type="entry name" value="YCII-RELATED DOMAIN-CONTAINING PROTEIN"/>
    <property type="match status" value="1"/>
</dbReference>
<protein>
    <recommendedName>
        <fullName evidence="2">YCII-related domain-containing protein</fullName>
    </recommendedName>
</protein>
<evidence type="ECO:0000313" key="4">
    <source>
        <dbReference type="Proteomes" id="UP000054709"/>
    </source>
</evidence>
<dbReference type="OrthoDB" id="162319at2"/>
<evidence type="ECO:0000313" key="3">
    <source>
        <dbReference type="EMBL" id="KTD85120.1"/>
    </source>
</evidence>
<comment type="caution">
    <text evidence="3">The sequence shown here is derived from an EMBL/GenBank/DDBJ whole genome shotgun (WGS) entry which is preliminary data.</text>
</comment>
<comment type="similarity">
    <text evidence="1">Belongs to the YciI family.</text>
</comment>
<accession>A0A0W1AV34</accession>